<dbReference type="OrthoDB" id="999962at2759"/>
<dbReference type="Proteomes" id="UP000033140">
    <property type="component" value="Unassembled WGS sequence"/>
</dbReference>
<feature type="transmembrane region" description="Helical" evidence="7">
    <location>
        <begin position="101"/>
        <end position="119"/>
    </location>
</feature>
<feature type="transmembrane region" description="Helical" evidence="7">
    <location>
        <begin position="253"/>
        <end position="273"/>
    </location>
</feature>
<evidence type="ECO:0000256" key="2">
    <source>
        <dbReference type="ARBA" id="ARBA00022448"/>
    </source>
</evidence>
<organism evidence="8 9">
    <name type="scientific">Saitoella complicata (strain BCRC 22490 / CBS 7301 / JCM 7358 / NBRC 10748 / NRRL Y-17804)</name>
    <dbReference type="NCBI Taxonomy" id="698492"/>
    <lineage>
        <taxon>Eukaryota</taxon>
        <taxon>Fungi</taxon>
        <taxon>Dikarya</taxon>
        <taxon>Ascomycota</taxon>
        <taxon>Taphrinomycotina</taxon>
        <taxon>Taphrinomycotina incertae sedis</taxon>
        <taxon>Saitoella</taxon>
    </lineage>
</organism>
<dbReference type="STRING" id="698492.A0A0E9NSW6"/>
<keyword evidence="6 7" id="KW-0472">Membrane</keyword>
<feature type="transmembrane region" description="Helical" evidence="7">
    <location>
        <begin position="128"/>
        <end position="144"/>
    </location>
</feature>
<feature type="transmembrane region" description="Helical" evidence="7">
    <location>
        <begin position="40"/>
        <end position="59"/>
    </location>
</feature>
<evidence type="ECO:0000256" key="4">
    <source>
        <dbReference type="ARBA" id="ARBA00022692"/>
    </source>
</evidence>
<feature type="transmembrane region" description="Helical" evidence="7">
    <location>
        <begin position="285"/>
        <end position="307"/>
    </location>
</feature>
<evidence type="ECO:0000313" key="8">
    <source>
        <dbReference type="EMBL" id="GAO52771.1"/>
    </source>
</evidence>
<keyword evidence="3" id="KW-0762">Sugar transport</keyword>
<reference evidence="8 9" key="1">
    <citation type="journal article" date="2011" name="J. Gen. Appl. Microbiol.">
        <title>Draft genome sequencing of the enigmatic yeast Saitoella complicata.</title>
        <authorList>
            <person name="Nishida H."/>
            <person name="Hamamoto M."/>
            <person name="Sugiyama J."/>
        </authorList>
    </citation>
    <scope>NUCLEOTIDE SEQUENCE [LARGE SCALE GENOMIC DNA]</scope>
    <source>
        <strain evidence="8 9">NRRL Y-17804</strain>
    </source>
</reference>
<dbReference type="InterPro" id="IPR037185">
    <property type="entry name" value="EmrE-like"/>
</dbReference>
<protein>
    <recommendedName>
        <fullName evidence="10">Sugar phosphate transporter domain-containing protein</fullName>
    </recommendedName>
</protein>
<dbReference type="InterPro" id="IPR013657">
    <property type="entry name" value="SCL35B1-4/HUT1"/>
</dbReference>
<dbReference type="NCBIfam" id="TIGR00803">
    <property type="entry name" value="nst"/>
    <property type="match status" value="1"/>
</dbReference>
<reference evidence="8 9" key="2">
    <citation type="journal article" date="2014" name="J. Gen. Appl. Microbiol.">
        <title>The early diverging ascomycetous budding yeast Saitoella complicata has three histone deacetylases belonging to the Clr6, Hos2, and Rpd3 lineages.</title>
        <authorList>
            <person name="Nishida H."/>
            <person name="Matsumoto T."/>
            <person name="Kondo S."/>
            <person name="Hamamoto M."/>
            <person name="Yoshikawa H."/>
        </authorList>
    </citation>
    <scope>NUCLEOTIDE SEQUENCE [LARGE SCALE GENOMIC DNA]</scope>
    <source>
        <strain evidence="8 9">NRRL Y-17804</strain>
    </source>
</reference>
<feature type="transmembrane region" description="Helical" evidence="7">
    <location>
        <begin position="12"/>
        <end position="34"/>
    </location>
</feature>
<keyword evidence="2" id="KW-0813">Transport</keyword>
<evidence type="ECO:0000256" key="7">
    <source>
        <dbReference type="SAM" id="Phobius"/>
    </source>
</evidence>
<keyword evidence="5 7" id="KW-1133">Transmembrane helix</keyword>
<dbReference type="PANTHER" id="PTHR10778">
    <property type="entry name" value="SOLUTE CARRIER FAMILY 35 MEMBER B"/>
    <property type="match status" value="1"/>
</dbReference>
<accession>A0A0E9NSW6</accession>
<feature type="transmembrane region" description="Helical" evidence="7">
    <location>
        <begin position="156"/>
        <end position="176"/>
    </location>
</feature>
<evidence type="ECO:0000256" key="3">
    <source>
        <dbReference type="ARBA" id="ARBA00022597"/>
    </source>
</evidence>
<dbReference type="AlphaFoldDB" id="A0A0E9NSW6"/>
<dbReference type="GO" id="GO:0000139">
    <property type="term" value="C:Golgi membrane"/>
    <property type="evidence" value="ECO:0007669"/>
    <property type="project" value="TreeGrafter"/>
</dbReference>
<dbReference type="PANTHER" id="PTHR10778:SF4">
    <property type="entry name" value="NUCLEOTIDE SUGAR TRANSPORTER SLC35B4"/>
    <property type="match status" value="1"/>
</dbReference>
<evidence type="ECO:0000313" key="9">
    <source>
        <dbReference type="Proteomes" id="UP000033140"/>
    </source>
</evidence>
<reference evidence="8 9" key="3">
    <citation type="journal article" date="2015" name="Genome Announc.">
        <title>Draft Genome Sequence of the Archiascomycetous Yeast Saitoella complicata.</title>
        <authorList>
            <person name="Yamauchi K."/>
            <person name="Kondo S."/>
            <person name="Hamamoto M."/>
            <person name="Takahashi Y."/>
            <person name="Ogura Y."/>
            <person name="Hayashi T."/>
            <person name="Nishida H."/>
        </authorList>
    </citation>
    <scope>NUCLEOTIDE SEQUENCE [LARGE SCALE GENOMIC DNA]</scope>
    <source>
        <strain evidence="8 9">NRRL Y-17804</strain>
    </source>
</reference>
<dbReference type="GO" id="GO:0005464">
    <property type="term" value="F:UDP-xylose transmembrane transporter activity"/>
    <property type="evidence" value="ECO:0007669"/>
    <property type="project" value="TreeGrafter"/>
</dbReference>
<evidence type="ECO:0000256" key="6">
    <source>
        <dbReference type="ARBA" id="ARBA00023136"/>
    </source>
</evidence>
<dbReference type="GO" id="GO:0005789">
    <property type="term" value="C:endoplasmic reticulum membrane"/>
    <property type="evidence" value="ECO:0007669"/>
    <property type="project" value="TreeGrafter"/>
</dbReference>
<evidence type="ECO:0000256" key="1">
    <source>
        <dbReference type="ARBA" id="ARBA00004127"/>
    </source>
</evidence>
<keyword evidence="4 7" id="KW-0812">Transmembrane</keyword>
<sequence length="347" mass="37632">MVLFLDGAIAQWTVALSFIFGGCCTNVLALESLVKGRPGLGTLITFAQFVFVSVTCLLLRPSLLTDRAIPLSRWILAVALFFTVSLLNNMAFTYVSVPVHVLFRSGGTVVTMLTGWLFAGKRYTVRQVLAVVILSAGVVASTLSDTSSSSSKTHRTLLEVVLGVAILVTAQILSGLMGLHLEKTYQMHGSHWREGLFYTHFLALPLFIPFASQIRQQFADLSASPPLTFSFVPLLNHMEVTSYPAITSKLPTYTLPSGVFALFANILTQYLCVRGVNKLGASVSALTLTIVLSLRKFVSLALSVWLFGNEATAELVIGVVLVLGGAAWYTYESSKVAQVKKKAEKTE</sequence>
<feature type="transmembrane region" description="Helical" evidence="7">
    <location>
        <begin position="313"/>
        <end position="331"/>
    </location>
</feature>
<comment type="caution">
    <text evidence="8">The sequence shown here is derived from an EMBL/GenBank/DDBJ whole genome shotgun (WGS) entry which is preliminary data.</text>
</comment>
<dbReference type="OMA" id="NPFTGWH"/>
<evidence type="ECO:0000256" key="5">
    <source>
        <dbReference type="ARBA" id="ARBA00022989"/>
    </source>
</evidence>
<keyword evidence="9" id="KW-1185">Reference proteome</keyword>
<dbReference type="SUPFAM" id="SSF103481">
    <property type="entry name" value="Multidrug resistance efflux transporter EmrE"/>
    <property type="match status" value="1"/>
</dbReference>
<feature type="transmembrane region" description="Helical" evidence="7">
    <location>
        <begin position="71"/>
        <end position="95"/>
    </location>
</feature>
<dbReference type="Pfam" id="PF08449">
    <property type="entry name" value="UAA"/>
    <property type="match status" value="1"/>
</dbReference>
<feature type="transmembrane region" description="Helical" evidence="7">
    <location>
        <begin position="196"/>
        <end position="214"/>
    </location>
</feature>
<dbReference type="RefSeq" id="XP_019023491.1">
    <property type="nucleotide sequence ID" value="XM_019171909.1"/>
</dbReference>
<proteinExistence type="predicted"/>
<dbReference type="EMBL" id="BACD03000086">
    <property type="protein sequence ID" value="GAO52771.1"/>
    <property type="molecule type" value="Genomic_DNA"/>
</dbReference>
<evidence type="ECO:0008006" key="10">
    <source>
        <dbReference type="Google" id="ProtNLM"/>
    </source>
</evidence>
<name>A0A0E9NSW6_SAICN</name>
<comment type="subcellular location">
    <subcellularLocation>
        <location evidence="1">Endomembrane system</location>
        <topology evidence="1">Multi-pass membrane protein</topology>
    </subcellularLocation>
</comment>
<dbReference type="GO" id="GO:0005462">
    <property type="term" value="F:UDP-N-acetylglucosamine transmembrane transporter activity"/>
    <property type="evidence" value="ECO:0007669"/>
    <property type="project" value="TreeGrafter"/>
</dbReference>
<gene>
    <name evidence="8" type="ORF">G7K_6839-t1</name>
</gene>